<keyword evidence="1" id="KW-1133">Transmembrane helix</keyword>
<feature type="transmembrane region" description="Helical" evidence="1">
    <location>
        <begin position="77"/>
        <end position="94"/>
    </location>
</feature>
<evidence type="ECO:0000256" key="1">
    <source>
        <dbReference type="SAM" id="Phobius"/>
    </source>
</evidence>
<reference evidence="2 3" key="2">
    <citation type="journal article" date="2018" name="Plant J.">
        <title>The Physcomitrella patens chromosome-scale assembly reveals moss genome structure and evolution.</title>
        <authorList>
            <person name="Lang D."/>
            <person name="Ullrich K.K."/>
            <person name="Murat F."/>
            <person name="Fuchs J."/>
            <person name="Jenkins J."/>
            <person name="Haas F.B."/>
            <person name="Piednoel M."/>
            <person name="Gundlach H."/>
            <person name="Van Bel M."/>
            <person name="Meyberg R."/>
            <person name="Vives C."/>
            <person name="Morata J."/>
            <person name="Symeonidi A."/>
            <person name="Hiss M."/>
            <person name="Muchero W."/>
            <person name="Kamisugi Y."/>
            <person name="Saleh O."/>
            <person name="Blanc G."/>
            <person name="Decker E.L."/>
            <person name="van Gessel N."/>
            <person name="Grimwood J."/>
            <person name="Hayes R.D."/>
            <person name="Graham S.W."/>
            <person name="Gunter L.E."/>
            <person name="McDaniel S.F."/>
            <person name="Hoernstein S.N.W."/>
            <person name="Larsson A."/>
            <person name="Li F.W."/>
            <person name="Perroud P.F."/>
            <person name="Phillips J."/>
            <person name="Ranjan P."/>
            <person name="Rokshar D.S."/>
            <person name="Rothfels C.J."/>
            <person name="Schneider L."/>
            <person name="Shu S."/>
            <person name="Stevenson D.W."/>
            <person name="Thummler F."/>
            <person name="Tillich M."/>
            <person name="Villarreal Aguilar J.C."/>
            <person name="Widiez T."/>
            <person name="Wong G.K."/>
            <person name="Wymore A."/>
            <person name="Zhang Y."/>
            <person name="Zimmer A.D."/>
            <person name="Quatrano R.S."/>
            <person name="Mayer K.F.X."/>
            <person name="Goodstein D."/>
            <person name="Casacuberta J.M."/>
            <person name="Vandepoele K."/>
            <person name="Reski R."/>
            <person name="Cuming A.C."/>
            <person name="Tuskan G.A."/>
            <person name="Maumus F."/>
            <person name="Salse J."/>
            <person name="Schmutz J."/>
            <person name="Rensing S.A."/>
        </authorList>
    </citation>
    <scope>NUCLEOTIDE SEQUENCE [LARGE SCALE GENOMIC DNA]</scope>
    <source>
        <strain evidence="2 3">cv. Gransden 2004</strain>
    </source>
</reference>
<dbReference type="AlphaFoldDB" id="A0A7I3ZFH2"/>
<dbReference type="InParanoid" id="A0A7I3ZFH2"/>
<organism evidence="2 3">
    <name type="scientific">Physcomitrium patens</name>
    <name type="common">Spreading-leaved earth moss</name>
    <name type="synonym">Physcomitrella patens</name>
    <dbReference type="NCBI Taxonomy" id="3218"/>
    <lineage>
        <taxon>Eukaryota</taxon>
        <taxon>Viridiplantae</taxon>
        <taxon>Streptophyta</taxon>
        <taxon>Embryophyta</taxon>
        <taxon>Bryophyta</taxon>
        <taxon>Bryophytina</taxon>
        <taxon>Bryopsida</taxon>
        <taxon>Funariidae</taxon>
        <taxon>Funariales</taxon>
        <taxon>Funariaceae</taxon>
        <taxon>Physcomitrium</taxon>
    </lineage>
</organism>
<keyword evidence="1" id="KW-0472">Membrane</keyword>
<accession>A0A7I3ZFH2</accession>
<name>A0A7I3ZFH2_PHYPA</name>
<evidence type="ECO:0000313" key="2">
    <source>
        <dbReference type="EnsemblPlants" id="PAC:32949102.CDS.1"/>
    </source>
</evidence>
<proteinExistence type="predicted"/>
<dbReference type="EnsemblPlants" id="Pp3c23_1972V3.1">
    <property type="protein sequence ID" value="PAC:32949102.CDS.1"/>
    <property type="gene ID" value="Pp3c23_1972"/>
</dbReference>
<evidence type="ECO:0000313" key="3">
    <source>
        <dbReference type="Proteomes" id="UP000006727"/>
    </source>
</evidence>
<keyword evidence="3" id="KW-1185">Reference proteome</keyword>
<dbReference type="Gramene" id="Pp3c23_1972V3.1">
    <property type="protein sequence ID" value="PAC:32949102.CDS.1"/>
    <property type="gene ID" value="Pp3c23_1972"/>
</dbReference>
<keyword evidence="1" id="KW-0812">Transmembrane</keyword>
<dbReference type="EMBL" id="ABEU02000023">
    <property type="status" value="NOT_ANNOTATED_CDS"/>
    <property type="molecule type" value="Genomic_DNA"/>
</dbReference>
<protein>
    <submittedName>
        <fullName evidence="2">Uncharacterized protein</fullName>
    </submittedName>
</protein>
<sequence>MALGSPPILYPRGQSPNPEQHIFLPADACCVDPKCLPLEAAVWHEALIPLRIHFVTACIESNPIPCLLLPSNLDHSWFFTLFGCWGSYCLYTFFRTKSSI</sequence>
<reference evidence="2 3" key="1">
    <citation type="journal article" date="2008" name="Science">
        <title>The Physcomitrella genome reveals evolutionary insights into the conquest of land by plants.</title>
        <authorList>
            <person name="Rensing S."/>
            <person name="Lang D."/>
            <person name="Zimmer A."/>
            <person name="Terry A."/>
            <person name="Salamov A."/>
            <person name="Shapiro H."/>
            <person name="Nishiyama T."/>
            <person name="Perroud P.-F."/>
            <person name="Lindquist E."/>
            <person name="Kamisugi Y."/>
            <person name="Tanahashi T."/>
            <person name="Sakakibara K."/>
            <person name="Fujita T."/>
            <person name="Oishi K."/>
            <person name="Shin-I T."/>
            <person name="Kuroki Y."/>
            <person name="Toyoda A."/>
            <person name="Suzuki Y."/>
            <person name="Hashimoto A."/>
            <person name="Yamaguchi K."/>
            <person name="Sugano A."/>
            <person name="Kohara Y."/>
            <person name="Fujiyama A."/>
            <person name="Anterola A."/>
            <person name="Aoki S."/>
            <person name="Ashton N."/>
            <person name="Barbazuk W.B."/>
            <person name="Barker E."/>
            <person name="Bennetzen J."/>
            <person name="Bezanilla M."/>
            <person name="Blankenship R."/>
            <person name="Cho S.H."/>
            <person name="Dutcher S."/>
            <person name="Estelle M."/>
            <person name="Fawcett J.A."/>
            <person name="Gundlach H."/>
            <person name="Hanada K."/>
            <person name="Heyl A."/>
            <person name="Hicks K.A."/>
            <person name="Hugh J."/>
            <person name="Lohr M."/>
            <person name="Mayer K."/>
            <person name="Melkozernov A."/>
            <person name="Murata T."/>
            <person name="Nelson D."/>
            <person name="Pils B."/>
            <person name="Prigge M."/>
            <person name="Reiss B."/>
            <person name="Renner T."/>
            <person name="Rombauts S."/>
            <person name="Rushton P."/>
            <person name="Sanderfoot A."/>
            <person name="Schween G."/>
            <person name="Shiu S.-H."/>
            <person name="Stueber K."/>
            <person name="Theodoulou F.L."/>
            <person name="Tu H."/>
            <person name="Van de Peer Y."/>
            <person name="Verrier P.J."/>
            <person name="Waters E."/>
            <person name="Wood A."/>
            <person name="Yang L."/>
            <person name="Cove D."/>
            <person name="Cuming A."/>
            <person name="Hasebe M."/>
            <person name="Lucas S."/>
            <person name="Mishler D.B."/>
            <person name="Reski R."/>
            <person name="Grigoriev I."/>
            <person name="Quatrano R.S."/>
            <person name="Boore J.L."/>
        </authorList>
    </citation>
    <scope>NUCLEOTIDE SEQUENCE [LARGE SCALE GENOMIC DNA]</scope>
    <source>
        <strain evidence="2 3">cv. Gransden 2004</strain>
    </source>
</reference>
<reference evidence="2" key="3">
    <citation type="submission" date="2020-12" db="UniProtKB">
        <authorList>
            <consortium name="EnsemblPlants"/>
        </authorList>
    </citation>
    <scope>IDENTIFICATION</scope>
</reference>
<dbReference type="Proteomes" id="UP000006727">
    <property type="component" value="Chromosome 23"/>
</dbReference>